<evidence type="ECO:0000313" key="3">
    <source>
        <dbReference type="Proteomes" id="UP000232412"/>
    </source>
</evidence>
<gene>
    <name evidence="2" type="ORF">NSIN_20480</name>
</gene>
<organism evidence="2 3">
    <name type="scientific">Nitrosotalea sinensis</name>
    <dbReference type="NCBI Taxonomy" id="1499975"/>
    <lineage>
        <taxon>Archaea</taxon>
        <taxon>Nitrososphaerota</taxon>
        <taxon>Nitrososphaeria</taxon>
        <taxon>Nitrosotaleales</taxon>
        <taxon>Nitrosotaleaceae</taxon>
        <taxon>Nitrosotalea</taxon>
    </lineage>
</organism>
<dbReference type="AlphaFoldDB" id="A0A2H1EGG3"/>
<reference evidence="3" key="1">
    <citation type="submission" date="2016-12" db="EMBL/GenBank/DDBJ databases">
        <authorList>
            <person name="Herbold C."/>
        </authorList>
    </citation>
    <scope>NUCLEOTIDE SEQUENCE [LARGE SCALE GENOMIC DNA]</scope>
</reference>
<protein>
    <submittedName>
        <fullName evidence="2">Uncharacterized protein</fullName>
    </submittedName>
</protein>
<dbReference type="Proteomes" id="UP000232412">
    <property type="component" value="Unassembled WGS sequence"/>
</dbReference>
<keyword evidence="3" id="KW-1185">Reference proteome</keyword>
<sequence>MCKKAYENHNYASFHDLCTIRGFNADDNGEVYFTSIGISIIPVIVAVVLLYVVYLKQKTAIRK</sequence>
<feature type="transmembrane region" description="Helical" evidence="1">
    <location>
        <begin position="31"/>
        <end position="54"/>
    </location>
</feature>
<accession>A0A2H1EGG3</accession>
<evidence type="ECO:0000256" key="1">
    <source>
        <dbReference type="SAM" id="Phobius"/>
    </source>
</evidence>
<keyword evidence="1" id="KW-0812">Transmembrane</keyword>
<keyword evidence="1" id="KW-0472">Membrane</keyword>
<evidence type="ECO:0000313" key="2">
    <source>
        <dbReference type="EMBL" id="SHO44924.1"/>
    </source>
</evidence>
<proteinExistence type="predicted"/>
<keyword evidence="1" id="KW-1133">Transmembrane helix</keyword>
<name>A0A2H1EGG3_9ARCH</name>
<dbReference type="EMBL" id="FRFC01000003">
    <property type="protein sequence ID" value="SHO44924.1"/>
    <property type="molecule type" value="Genomic_DNA"/>
</dbReference>